<dbReference type="InterPro" id="IPR050177">
    <property type="entry name" value="Lipid_A_modif_metabolic_enz"/>
</dbReference>
<evidence type="ECO:0000259" key="1">
    <source>
        <dbReference type="Pfam" id="PF01370"/>
    </source>
</evidence>
<dbReference type="SUPFAM" id="SSF51735">
    <property type="entry name" value="NAD(P)-binding Rossmann-fold domains"/>
    <property type="match status" value="1"/>
</dbReference>
<dbReference type="Proteomes" id="UP000198935">
    <property type="component" value="Unassembled WGS sequence"/>
</dbReference>
<protein>
    <submittedName>
        <fullName evidence="2">Nucleoside-diphosphate-sugar epimerase</fullName>
    </submittedName>
</protein>
<evidence type="ECO:0000313" key="3">
    <source>
        <dbReference type="Proteomes" id="UP000198935"/>
    </source>
</evidence>
<keyword evidence="3" id="KW-1185">Reference proteome</keyword>
<proteinExistence type="predicted"/>
<dbReference type="PANTHER" id="PTHR43245">
    <property type="entry name" value="BIFUNCTIONAL POLYMYXIN RESISTANCE PROTEIN ARNA"/>
    <property type="match status" value="1"/>
</dbReference>
<dbReference type="InterPro" id="IPR001509">
    <property type="entry name" value="Epimerase_deHydtase"/>
</dbReference>
<dbReference type="InterPro" id="IPR036291">
    <property type="entry name" value="NAD(P)-bd_dom_sf"/>
</dbReference>
<feature type="domain" description="NAD-dependent epimerase/dehydratase" evidence="1">
    <location>
        <begin position="5"/>
        <end position="230"/>
    </location>
</feature>
<sequence length="332" mass="37428">MQVNMLVTGGTGFLGKKLAERLCQMKYRVTAIGRNQSVGKQLAESGITFIQADLGDKEVIKECCKGMDYVFHCGALSSPWGVYEEFYHSNVAGTVNVIEGCKEHRVKRLIYVSTPSLYFGYDPRLDVRETDALADTFINFYTKTKYWAEGKIDEAFAAGLPVITIRPRAIFGPGDNAIFPRLIQTGQEKFIPLIDGGNAMIDLTYVENVVDALLLCMTSPEQTLGEKYNITNGEQVLLKDVLTRTFHKLEQSFRVRRIPYPLAFRLAALLEWSAKKFQGGKEPLLTKYTVTVLARSQTLNIEKAKAELGYEPRITIDEGIALFAEWWKKHVF</sequence>
<organism evidence="2 3">
    <name type="scientific">Evansella caseinilytica</name>
    <dbReference type="NCBI Taxonomy" id="1503961"/>
    <lineage>
        <taxon>Bacteria</taxon>
        <taxon>Bacillati</taxon>
        <taxon>Bacillota</taxon>
        <taxon>Bacilli</taxon>
        <taxon>Bacillales</taxon>
        <taxon>Bacillaceae</taxon>
        <taxon>Evansella</taxon>
    </lineage>
</organism>
<reference evidence="3" key="1">
    <citation type="submission" date="2016-10" db="EMBL/GenBank/DDBJ databases">
        <authorList>
            <person name="Varghese N."/>
            <person name="Submissions S."/>
        </authorList>
    </citation>
    <scope>NUCLEOTIDE SEQUENCE [LARGE SCALE GENOMIC DNA]</scope>
    <source>
        <strain evidence="3">SP</strain>
    </source>
</reference>
<accession>A0A1H3IN58</accession>
<dbReference type="PANTHER" id="PTHR43245:SF51">
    <property type="entry name" value="SHORT CHAIN DEHYDROGENASE_REDUCTASE FAMILY 42E, MEMBER 2"/>
    <property type="match status" value="1"/>
</dbReference>
<dbReference type="Gene3D" id="3.40.50.720">
    <property type="entry name" value="NAD(P)-binding Rossmann-like Domain"/>
    <property type="match status" value="1"/>
</dbReference>
<dbReference type="AlphaFoldDB" id="A0A1H3IN58"/>
<gene>
    <name evidence="2" type="ORF">SAMN05421736_101876</name>
</gene>
<name>A0A1H3IN58_9BACI</name>
<evidence type="ECO:0000313" key="2">
    <source>
        <dbReference type="EMBL" id="SDY29122.1"/>
    </source>
</evidence>
<dbReference type="EMBL" id="FNPI01000001">
    <property type="protein sequence ID" value="SDY29122.1"/>
    <property type="molecule type" value="Genomic_DNA"/>
</dbReference>
<dbReference type="STRING" id="1503961.SAMN05421736_101876"/>
<dbReference type="Pfam" id="PF01370">
    <property type="entry name" value="Epimerase"/>
    <property type="match status" value="1"/>
</dbReference>